<reference evidence="15 16" key="1">
    <citation type="journal article" date="2005" name="DNA Res.">
        <title>Complete genome sequence of the facultative anaerobic magnetotactic bacterium Magnetospirillum sp. strain AMB-1.</title>
        <authorList>
            <person name="Matsunaga T."/>
            <person name="Okamura Y."/>
            <person name="Fukuda Y."/>
            <person name="Wahyudi A.T."/>
            <person name="Murase Y."/>
            <person name="Takeyama H."/>
        </authorList>
    </citation>
    <scope>NUCLEOTIDE SEQUENCE [LARGE SCALE GENOMIC DNA]</scope>
    <source>
        <strain evidence="16">ATCC 700264 / AMB-1</strain>
    </source>
</reference>
<dbReference type="PROSITE" id="PS01129">
    <property type="entry name" value="PSI_RLU"/>
    <property type="match status" value="1"/>
</dbReference>
<dbReference type="EC" id="5.4.99.23" evidence="5"/>
<evidence type="ECO:0000256" key="5">
    <source>
        <dbReference type="ARBA" id="ARBA00038942"/>
    </source>
</evidence>
<dbReference type="Gene3D" id="3.10.290.10">
    <property type="entry name" value="RNA-binding S4 domain"/>
    <property type="match status" value="1"/>
</dbReference>
<evidence type="ECO:0000256" key="3">
    <source>
        <dbReference type="ARBA" id="ARBA00023235"/>
    </source>
</evidence>
<dbReference type="SUPFAM" id="SSF55174">
    <property type="entry name" value="Alpha-L RNA-binding motif"/>
    <property type="match status" value="1"/>
</dbReference>
<evidence type="ECO:0000256" key="8">
    <source>
        <dbReference type="ARBA" id="ARBA00042840"/>
    </source>
</evidence>
<feature type="active site" evidence="11">
    <location>
        <position position="324"/>
    </location>
</feature>
<dbReference type="InterPro" id="IPR002942">
    <property type="entry name" value="S4_RNA-bd"/>
</dbReference>
<dbReference type="InterPro" id="IPR006145">
    <property type="entry name" value="PsdUridine_synth_RsuA/RluA"/>
</dbReference>
<dbReference type="SUPFAM" id="SSF55120">
    <property type="entry name" value="Pseudouridine synthase"/>
    <property type="match status" value="1"/>
</dbReference>
<dbReference type="FunFam" id="3.30.2350.10:FF:000006">
    <property type="entry name" value="Pseudouridine synthase"/>
    <property type="match status" value="1"/>
</dbReference>
<evidence type="ECO:0000256" key="1">
    <source>
        <dbReference type="ARBA" id="ARBA00010876"/>
    </source>
</evidence>
<dbReference type="InterPro" id="IPR050188">
    <property type="entry name" value="RluA_PseudoU_synthase"/>
</dbReference>
<dbReference type="GO" id="GO:0000455">
    <property type="term" value="P:enzyme-directed rRNA pseudouridine synthesis"/>
    <property type="evidence" value="ECO:0007669"/>
    <property type="project" value="UniProtKB-ARBA"/>
</dbReference>
<dbReference type="Proteomes" id="UP000007058">
    <property type="component" value="Chromosome"/>
</dbReference>
<dbReference type="EMBL" id="AP007255">
    <property type="protein sequence ID" value="BAE51990.1"/>
    <property type="molecule type" value="Genomic_DNA"/>
</dbReference>
<comment type="catalytic activity">
    <reaction evidence="4">
        <text>uridine(1911/1915/1917) in 23S rRNA = pseudouridine(1911/1915/1917) in 23S rRNA</text>
        <dbReference type="Rhea" id="RHEA:42524"/>
        <dbReference type="Rhea" id="RHEA-COMP:10097"/>
        <dbReference type="Rhea" id="RHEA-COMP:10098"/>
        <dbReference type="ChEBI" id="CHEBI:65314"/>
        <dbReference type="ChEBI" id="CHEBI:65315"/>
        <dbReference type="EC" id="5.4.99.23"/>
    </reaction>
</comment>
<protein>
    <recommendedName>
        <fullName evidence="6">Ribosomal large subunit pseudouridine synthase D</fullName>
        <ecNumber evidence="5">5.4.99.23</ecNumber>
    </recommendedName>
    <alternativeName>
        <fullName evidence="7">23S rRNA pseudouridine(1911/1915/1917) synthase</fullName>
    </alternativeName>
    <alternativeName>
        <fullName evidence="8">rRNA pseudouridylate synthase D</fullName>
    </alternativeName>
    <alternativeName>
        <fullName evidence="9">rRNA-uridine isomerase D</fullName>
    </alternativeName>
</protein>
<evidence type="ECO:0000256" key="11">
    <source>
        <dbReference type="PIRSR" id="PIRSR606225-1"/>
    </source>
</evidence>
<dbReference type="HOGENOM" id="CLU_016902_4_0_5"/>
<evidence type="ECO:0000313" key="16">
    <source>
        <dbReference type="Proteomes" id="UP000007058"/>
    </source>
</evidence>
<keyword evidence="16" id="KW-1185">Reference proteome</keyword>
<dbReference type="CDD" id="cd02869">
    <property type="entry name" value="PseudoU_synth_RluA_like"/>
    <property type="match status" value="1"/>
</dbReference>
<dbReference type="Gene3D" id="3.30.2350.10">
    <property type="entry name" value="Pseudouridine synthase"/>
    <property type="match status" value="1"/>
</dbReference>
<evidence type="ECO:0000256" key="7">
    <source>
        <dbReference type="ARBA" id="ARBA00042264"/>
    </source>
</evidence>
<evidence type="ECO:0000256" key="13">
    <source>
        <dbReference type="SAM" id="MobiDB-lite"/>
    </source>
</evidence>
<evidence type="ECO:0000259" key="14">
    <source>
        <dbReference type="SMART" id="SM00363"/>
    </source>
</evidence>
<dbReference type="PANTHER" id="PTHR21600:SF44">
    <property type="entry name" value="RIBOSOMAL LARGE SUBUNIT PSEUDOURIDINE SYNTHASE D"/>
    <property type="match status" value="1"/>
</dbReference>
<feature type="compositionally biased region" description="Low complexity" evidence="13">
    <location>
        <begin position="151"/>
        <end position="162"/>
    </location>
</feature>
<sequence>MPSASSRLQAGMTRVTVTMRRPVPISRPQPSDGQAASAALAMEAICSAKRTSMPPLPASLPDGRFGGQDKAARHLAETGIKHHNPFGPAARQAQHDPIASYHHLLDPGAGGNGDRQLAEFGNRRRADPAGDGRRRSLPRRFAVKPIAKDAQAGQQQNPQEQHQSLDRSHDLRFNPCSSMDMPVTQRLTPPAVEPEEAGTRLDRWLALRLPELSRTRIKGLMEDGRVSLEETTISDASLRVKPGQCFVVDVPPDAPAQPEPQDIALTVVYEDEDLIVIDKPAGMVVHPAPGNPDETLVNALLAHCGESLAGIGGVKRPGIVHRIDKDTSGLLVAAKTDAAHRGLATQFAAHTLERAYWALVWGTPSPRQGEIEGNIGRNPNDRKKMAVVKSGGKPALTRYRVLKSFAGGAVSLVECRLATGRTHQIRVHMTTQGHPLVGDPVYGRIRGHKGVVLPPEVKTALIQFPRQALHAYLLGFSHPTKGYDVRFESGMPLDINALMQILEVL</sequence>
<dbReference type="InterPro" id="IPR020103">
    <property type="entry name" value="PsdUridine_synth_cat_dom_sf"/>
</dbReference>
<evidence type="ECO:0000256" key="4">
    <source>
        <dbReference type="ARBA" id="ARBA00036882"/>
    </source>
</evidence>
<dbReference type="PROSITE" id="PS50889">
    <property type="entry name" value="S4"/>
    <property type="match status" value="1"/>
</dbReference>
<feature type="compositionally biased region" description="Basic and acidic residues" evidence="13">
    <location>
        <begin position="163"/>
        <end position="172"/>
    </location>
</feature>
<dbReference type="InterPro" id="IPR006225">
    <property type="entry name" value="PsdUridine_synth_RluC/D"/>
</dbReference>
<comment type="similarity">
    <text evidence="1">Belongs to the pseudouridine synthase RluA family.</text>
</comment>
<dbReference type="CDD" id="cd00165">
    <property type="entry name" value="S4"/>
    <property type="match status" value="1"/>
</dbReference>
<dbReference type="KEGG" id="mag:amb3186"/>
<evidence type="ECO:0000256" key="2">
    <source>
        <dbReference type="ARBA" id="ARBA00022884"/>
    </source>
</evidence>
<dbReference type="Pfam" id="PF00849">
    <property type="entry name" value="PseudoU_synth_2"/>
    <property type="match status" value="1"/>
</dbReference>
<organism evidence="15 16">
    <name type="scientific">Paramagnetospirillum magneticum (strain ATCC 700264 / AMB-1)</name>
    <name type="common">Magnetospirillum magneticum</name>
    <dbReference type="NCBI Taxonomy" id="342108"/>
    <lineage>
        <taxon>Bacteria</taxon>
        <taxon>Pseudomonadati</taxon>
        <taxon>Pseudomonadota</taxon>
        <taxon>Alphaproteobacteria</taxon>
        <taxon>Rhodospirillales</taxon>
        <taxon>Magnetospirillaceae</taxon>
        <taxon>Paramagnetospirillum</taxon>
    </lineage>
</organism>
<gene>
    <name evidence="15" type="ordered locus">amb3186</name>
</gene>
<feature type="compositionally biased region" description="Basic and acidic residues" evidence="13">
    <location>
        <begin position="121"/>
        <end position="134"/>
    </location>
</feature>
<evidence type="ECO:0000313" key="15">
    <source>
        <dbReference type="EMBL" id="BAE51990.1"/>
    </source>
</evidence>
<keyword evidence="2 12" id="KW-0694">RNA-binding</keyword>
<dbReference type="SMART" id="SM00363">
    <property type="entry name" value="S4"/>
    <property type="match status" value="1"/>
</dbReference>
<dbReference type="NCBIfam" id="TIGR00005">
    <property type="entry name" value="rluA_subfam"/>
    <property type="match status" value="1"/>
</dbReference>
<accession>Q2W2D5</accession>
<dbReference type="InterPro" id="IPR036986">
    <property type="entry name" value="S4_RNA-bd_sf"/>
</dbReference>
<evidence type="ECO:0000256" key="9">
    <source>
        <dbReference type="ARBA" id="ARBA00043148"/>
    </source>
</evidence>
<dbReference type="PANTHER" id="PTHR21600">
    <property type="entry name" value="MITOCHONDRIAL RNA PSEUDOURIDINE SYNTHASE"/>
    <property type="match status" value="1"/>
</dbReference>
<evidence type="ECO:0000256" key="6">
    <source>
        <dbReference type="ARBA" id="ARBA00040039"/>
    </source>
</evidence>
<dbReference type="GO" id="GO:0003723">
    <property type="term" value="F:RNA binding"/>
    <property type="evidence" value="ECO:0007669"/>
    <property type="project" value="UniProtKB-KW"/>
</dbReference>
<evidence type="ECO:0000256" key="12">
    <source>
        <dbReference type="PROSITE-ProRule" id="PRU00182"/>
    </source>
</evidence>
<dbReference type="GO" id="GO:0160140">
    <property type="term" value="F:23S rRNA pseudouridine(1911/1915/1917) synthase activity"/>
    <property type="evidence" value="ECO:0007669"/>
    <property type="project" value="UniProtKB-EC"/>
</dbReference>
<keyword evidence="3" id="KW-0413">Isomerase</keyword>
<evidence type="ECO:0000256" key="10">
    <source>
        <dbReference type="ARBA" id="ARBA00056072"/>
    </source>
</evidence>
<proteinExistence type="inferred from homology"/>
<dbReference type="STRING" id="342108.amb3186"/>
<dbReference type="InterPro" id="IPR006224">
    <property type="entry name" value="PsdUridine_synth_RluA-like_CS"/>
</dbReference>
<feature type="region of interest" description="Disordered" evidence="13">
    <location>
        <begin position="106"/>
        <end position="184"/>
    </location>
</feature>
<name>Q2W2D5_PARM1</name>
<dbReference type="AlphaFoldDB" id="Q2W2D5"/>
<feature type="domain" description="RNA-binding S4" evidence="14">
    <location>
        <begin position="199"/>
        <end position="260"/>
    </location>
</feature>
<comment type="function">
    <text evidence="10">Responsible for synthesis of pseudouridine from uracil at positions 1911, 1915 and 1917 in 23S ribosomal RNA.</text>
</comment>